<feature type="domain" description="NADH dehydrogenase subunit 2 C-terminal" evidence="19">
    <location>
        <begin position="287"/>
        <end position="340"/>
    </location>
</feature>
<evidence type="ECO:0000259" key="18">
    <source>
        <dbReference type="Pfam" id="PF00361"/>
    </source>
</evidence>
<dbReference type="Pfam" id="PF00361">
    <property type="entry name" value="Proton_antipo_M"/>
    <property type="match status" value="1"/>
</dbReference>
<feature type="transmembrane region" description="Helical" evidence="17">
    <location>
        <begin position="187"/>
        <end position="215"/>
    </location>
</feature>
<dbReference type="InterPro" id="IPR050175">
    <property type="entry name" value="Complex_I_Subunit_2"/>
</dbReference>
<keyword evidence="5" id="KW-0813">Transport</keyword>
<keyword evidence="6 17" id="KW-0679">Respiratory chain</keyword>
<dbReference type="GO" id="GO:0006120">
    <property type="term" value="P:mitochondrial electron transport, NADH to ubiquinone"/>
    <property type="evidence" value="ECO:0007669"/>
    <property type="project" value="InterPro"/>
</dbReference>
<evidence type="ECO:0000256" key="2">
    <source>
        <dbReference type="ARBA" id="ARBA00007012"/>
    </source>
</evidence>
<dbReference type="EMBL" id="AB201527">
    <property type="protein sequence ID" value="BAH88950.1"/>
    <property type="molecule type" value="Genomic_DNA"/>
</dbReference>
<evidence type="ECO:0000313" key="20">
    <source>
        <dbReference type="EMBL" id="BAH88950.1"/>
    </source>
</evidence>
<evidence type="ECO:0000256" key="3">
    <source>
        <dbReference type="ARBA" id="ARBA00012944"/>
    </source>
</evidence>
<gene>
    <name evidence="20" type="primary">ND2</name>
</gene>
<keyword evidence="7 17" id="KW-0812">Transmembrane</keyword>
<dbReference type="InterPro" id="IPR001750">
    <property type="entry name" value="ND/Mrp_TM"/>
</dbReference>
<feature type="transmembrane region" description="Helical" evidence="17">
    <location>
        <begin position="321"/>
        <end position="339"/>
    </location>
</feature>
<evidence type="ECO:0000256" key="1">
    <source>
        <dbReference type="ARBA" id="ARBA00004448"/>
    </source>
</evidence>
<protein>
    <recommendedName>
        <fullName evidence="4 17">NADH-ubiquinone oxidoreductase chain 2</fullName>
        <ecNumber evidence="3 17">7.1.1.2</ecNumber>
    </recommendedName>
</protein>
<keyword evidence="13 17" id="KW-0830">Ubiquinone</keyword>
<name>C6KTG6_9SAUR</name>
<reference evidence="20" key="1">
    <citation type="submission" date="2005-02" db="EMBL/GenBank/DDBJ databases">
        <title>Molecular phylogeny of Laudakia, Trapelus and Agama from North Africa among their family.</title>
        <authorList>
            <person name="Amer S.A."/>
        </authorList>
    </citation>
    <scope>NUCLEOTIDE SEQUENCE</scope>
    <source>
        <tissue evidence="20">Muscle</tissue>
    </source>
</reference>
<evidence type="ECO:0000256" key="13">
    <source>
        <dbReference type="ARBA" id="ARBA00023075"/>
    </source>
</evidence>
<evidence type="ECO:0000256" key="10">
    <source>
        <dbReference type="ARBA" id="ARBA00022982"/>
    </source>
</evidence>
<evidence type="ECO:0000259" key="19">
    <source>
        <dbReference type="Pfam" id="PF06444"/>
    </source>
</evidence>
<dbReference type="PRINTS" id="PR01436">
    <property type="entry name" value="NADHDHGNASE2"/>
</dbReference>
<feature type="transmembrane region" description="Helical" evidence="17">
    <location>
        <begin position="236"/>
        <end position="254"/>
    </location>
</feature>
<evidence type="ECO:0000256" key="5">
    <source>
        <dbReference type="ARBA" id="ARBA00022448"/>
    </source>
</evidence>
<dbReference type="InterPro" id="IPR010933">
    <property type="entry name" value="NADH_DH_su2_C"/>
</dbReference>
<evidence type="ECO:0000256" key="12">
    <source>
        <dbReference type="ARBA" id="ARBA00023027"/>
    </source>
</evidence>
<comment type="catalytic activity">
    <reaction evidence="16 17">
        <text>a ubiquinone + NADH + 5 H(+)(in) = a ubiquinol + NAD(+) + 4 H(+)(out)</text>
        <dbReference type="Rhea" id="RHEA:29091"/>
        <dbReference type="Rhea" id="RHEA-COMP:9565"/>
        <dbReference type="Rhea" id="RHEA-COMP:9566"/>
        <dbReference type="ChEBI" id="CHEBI:15378"/>
        <dbReference type="ChEBI" id="CHEBI:16389"/>
        <dbReference type="ChEBI" id="CHEBI:17976"/>
        <dbReference type="ChEBI" id="CHEBI:57540"/>
        <dbReference type="ChEBI" id="CHEBI:57945"/>
        <dbReference type="EC" id="7.1.1.2"/>
    </reaction>
</comment>
<dbReference type="GO" id="GO:0008137">
    <property type="term" value="F:NADH dehydrogenase (ubiquinone) activity"/>
    <property type="evidence" value="ECO:0007669"/>
    <property type="project" value="UniProtKB-EC"/>
</dbReference>
<dbReference type="GO" id="GO:0005743">
    <property type="term" value="C:mitochondrial inner membrane"/>
    <property type="evidence" value="ECO:0007669"/>
    <property type="project" value="UniProtKB-SubCell"/>
</dbReference>
<feature type="transmembrane region" description="Helical" evidence="17">
    <location>
        <begin position="274"/>
        <end position="300"/>
    </location>
</feature>
<evidence type="ECO:0000256" key="15">
    <source>
        <dbReference type="ARBA" id="ARBA00023136"/>
    </source>
</evidence>
<feature type="transmembrane region" description="Helical" evidence="17">
    <location>
        <begin position="148"/>
        <end position="167"/>
    </location>
</feature>
<comment type="subcellular location">
    <subcellularLocation>
        <location evidence="1 17">Mitochondrion inner membrane</location>
        <topology evidence="1 17">Multi-pass membrane protein</topology>
    </subcellularLocation>
</comment>
<dbReference type="AlphaFoldDB" id="C6KTG6"/>
<feature type="transmembrane region" description="Helical" evidence="17">
    <location>
        <begin position="90"/>
        <end position="112"/>
    </location>
</feature>
<proteinExistence type="inferred from homology"/>
<evidence type="ECO:0000256" key="16">
    <source>
        <dbReference type="ARBA" id="ARBA00049551"/>
    </source>
</evidence>
<keyword evidence="15 17" id="KW-0472">Membrane</keyword>
<keyword evidence="12 17" id="KW-0520">NAD</keyword>
<comment type="function">
    <text evidence="17">Core subunit of the mitochondrial membrane respiratory chain NADH dehydrogenase (Complex I) which catalyzes electron transfer from NADH through the respiratory chain, using ubiquinone as an electron acceptor. Essential for the catalytic activity and assembly of complex I.</text>
</comment>
<sequence length="341" mass="37846">MTKMLITTSIILGTTLVATSHHWLMVWVGLEINMLAILPVISKPKTARSTEATTKYFLTQTVASIMLLMASTTNAWQTGTWSITQIDNTYSATIMILALATKMGASPFHFWLPEVLQGSSMMTALIISSWQKIAPTTMMYMISNNTQTTTLITIGVLSMLIGGMGGVNQTQMRKMMAYSSISNTGWTIMMMAISPNIAVFNMLIYIIMIIPLFMMMSSTSTKTLQNISTMWTTSPMLTYLITLLMLSTSSLPPLTGFMPKLVMLNELIKQELTIIAMASAMMSLINLLFYMRIAYLSAMLTPPSTSTSMMKWRQQTKQPNMMTTLIPTALLSLLMIPAIPH</sequence>
<evidence type="ECO:0000256" key="4">
    <source>
        <dbReference type="ARBA" id="ARBA00021008"/>
    </source>
</evidence>
<geneLocation type="mitochondrion" evidence="20"/>
<keyword evidence="9 17" id="KW-1278">Translocase</keyword>
<evidence type="ECO:0000256" key="11">
    <source>
        <dbReference type="ARBA" id="ARBA00022989"/>
    </source>
</evidence>
<keyword evidence="8 17" id="KW-0999">Mitochondrion inner membrane</keyword>
<keyword evidence="14 17" id="KW-0496">Mitochondrion</keyword>
<feature type="transmembrane region" description="Helical" evidence="17">
    <location>
        <begin position="53"/>
        <end position="70"/>
    </location>
</feature>
<evidence type="ECO:0000256" key="17">
    <source>
        <dbReference type="RuleBase" id="RU003403"/>
    </source>
</evidence>
<feature type="domain" description="NADH:quinone oxidoreductase/Mrp antiporter transmembrane" evidence="18">
    <location>
        <begin position="20"/>
        <end position="285"/>
    </location>
</feature>
<dbReference type="InterPro" id="IPR003917">
    <property type="entry name" value="NADH_UbQ_OxRdtase_chain2"/>
</dbReference>
<dbReference type="EMBL" id="AB201529">
    <property type="protein sequence ID" value="BAH88954.1"/>
    <property type="molecule type" value="Genomic_DNA"/>
</dbReference>
<accession>C6KTG6</accession>
<dbReference type="PANTHER" id="PTHR46552:SF1">
    <property type="entry name" value="NADH-UBIQUINONE OXIDOREDUCTASE CHAIN 2"/>
    <property type="match status" value="1"/>
</dbReference>
<evidence type="ECO:0000256" key="9">
    <source>
        <dbReference type="ARBA" id="ARBA00022967"/>
    </source>
</evidence>
<organism evidence="20">
    <name type="scientific">Trapelus flavimaculatus</name>
    <dbReference type="NCBI Taxonomy" id="311566"/>
    <lineage>
        <taxon>Eukaryota</taxon>
        <taxon>Metazoa</taxon>
        <taxon>Chordata</taxon>
        <taxon>Craniata</taxon>
        <taxon>Vertebrata</taxon>
        <taxon>Euteleostomi</taxon>
        <taxon>Lepidosauria</taxon>
        <taxon>Squamata</taxon>
        <taxon>Bifurcata</taxon>
        <taxon>Unidentata</taxon>
        <taxon>Episquamata</taxon>
        <taxon>Toxicofera</taxon>
        <taxon>Iguania</taxon>
        <taxon>Acrodonta</taxon>
        <taxon>Agamidae</taxon>
        <taxon>Agaminae</taxon>
        <taxon>Trapelus</taxon>
    </lineage>
</organism>
<evidence type="ECO:0000256" key="14">
    <source>
        <dbReference type="ARBA" id="ARBA00023128"/>
    </source>
</evidence>
<evidence type="ECO:0000256" key="7">
    <source>
        <dbReference type="ARBA" id="ARBA00022692"/>
    </source>
</evidence>
<dbReference type="PANTHER" id="PTHR46552">
    <property type="entry name" value="NADH-UBIQUINONE OXIDOREDUCTASE CHAIN 2"/>
    <property type="match status" value="1"/>
</dbReference>
<dbReference type="EC" id="7.1.1.2" evidence="3 17"/>
<keyword evidence="10 17" id="KW-0249">Electron transport</keyword>
<comment type="similarity">
    <text evidence="2 17">Belongs to the complex I subunit 2 family.</text>
</comment>
<dbReference type="Pfam" id="PF06444">
    <property type="entry name" value="NADH_dehy_S2_C"/>
    <property type="match status" value="1"/>
</dbReference>
<keyword evidence="11 17" id="KW-1133">Transmembrane helix</keyword>
<feature type="transmembrane region" description="Helical" evidence="17">
    <location>
        <begin position="20"/>
        <end position="41"/>
    </location>
</feature>
<evidence type="ECO:0000256" key="8">
    <source>
        <dbReference type="ARBA" id="ARBA00022792"/>
    </source>
</evidence>
<evidence type="ECO:0000256" key="6">
    <source>
        <dbReference type="ARBA" id="ARBA00022660"/>
    </source>
</evidence>